<evidence type="ECO:0000313" key="1">
    <source>
        <dbReference type="EMBL" id="MEU0155770.1"/>
    </source>
</evidence>
<evidence type="ECO:0000313" key="2">
    <source>
        <dbReference type="Proteomes" id="UP001550348"/>
    </source>
</evidence>
<dbReference type="RefSeq" id="WP_355667336.1">
    <property type="nucleotide sequence ID" value="NZ_JBEXRX010000127.1"/>
</dbReference>
<name>A0ABV2VSJ4_9ACTN</name>
<gene>
    <name evidence="1" type="ORF">ABZ071_28530</name>
</gene>
<reference evidence="1 2" key="1">
    <citation type="submission" date="2024-06" db="EMBL/GenBank/DDBJ databases">
        <title>The Natural Products Discovery Center: Release of the First 8490 Sequenced Strains for Exploring Actinobacteria Biosynthetic Diversity.</title>
        <authorList>
            <person name="Kalkreuter E."/>
            <person name="Kautsar S.A."/>
            <person name="Yang D."/>
            <person name="Bader C.D."/>
            <person name="Teijaro C.N."/>
            <person name="Fluegel L."/>
            <person name="Davis C.M."/>
            <person name="Simpson J.R."/>
            <person name="Lauterbach L."/>
            <person name="Steele A.D."/>
            <person name="Gui C."/>
            <person name="Meng S."/>
            <person name="Li G."/>
            <person name="Viehrig K."/>
            <person name="Ye F."/>
            <person name="Su P."/>
            <person name="Kiefer A.F."/>
            <person name="Nichols A."/>
            <person name="Cepeda A.J."/>
            <person name="Yan W."/>
            <person name="Fan B."/>
            <person name="Jiang Y."/>
            <person name="Adhikari A."/>
            <person name="Zheng C.-J."/>
            <person name="Schuster L."/>
            <person name="Cowan T.M."/>
            <person name="Smanski M.J."/>
            <person name="Chevrette M.G."/>
            <person name="De Carvalho L.P.S."/>
            <person name="Shen B."/>
        </authorList>
    </citation>
    <scope>NUCLEOTIDE SEQUENCE [LARGE SCALE GENOMIC DNA]</scope>
    <source>
        <strain evidence="1 2">NPDC006286</strain>
    </source>
</reference>
<proteinExistence type="predicted"/>
<comment type="caution">
    <text evidence="1">The sequence shown here is derived from an EMBL/GenBank/DDBJ whole genome shotgun (WGS) entry which is preliminary data.</text>
</comment>
<protein>
    <submittedName>
        <fullName evidence="1">Uncharacterized protein</fullName>
    </submittedName>
</protein>
<organism evidence="1 2">
    <name type="scientific">Micromonospora fulviviridis</name>
    <dbReference type="NCBI Taxonomy" id="47860"/>
    <lineage>
        <taxon>Bacteria</taxon>
        <taxon>Bacillati</taxon>
        <taxon>Actinomycetota</taxon>
        <taxon>Actinomycetes</taxon>
        <taxon>Micromonosporales</taxon>
        <taxon>Micromonosporaceae</taxon>
        <taxon>Micromonospora</taxon>
    </lineage>
</organism>
<dbReference type="Proteomes" id="UP001550348">
    <property type="component" value="Unassembled WGS sequence"/>
</dbReference>
<sequence>MSAEALHRRLSELGARPKRVATAETAVRTGRLLRCPVVLPRGLARVYAGPDEEVSTAPVPGRFTLFLVTRRPTPSALAAMVGELADRLGLERPAVGVLSGQDLAASLLENRWNSAVVPRYRAAEPDRLVEDVPLYTL</sequence>
<dbReference type="EMBL" id="JBEXRX010000127">
    <property type="protein sequence ID" value="MEU0155770.1"/>
    <property type="molecule type" value="Genomic_DNA"/>
</dbReference>
<keyword evidence="2" id="KW-1185">Reference proteome</keyword>
<accession>A0ABV2VSJ4</accession>